<feature type="transmembrane region" description="Helical" evidence="6">
    <location>
        <begin position="61"/>
        <end position="82"/>
    </location>
</feature>
<protein>
    <submittedName>
        <fullName evidence="8">RDD family protein</fullName>
    </submittedName>
</protein>
<sequence length="146" mass="16489">MQEATYTQTQVKREAVLASMEARLAAFALDMLLILILIGVVDFLTFSSDEEALLLKPERLLYLLLGWLYFAGAESCSCQATLGKYLMNLRVTHTTGERLGFKVTSTRYVARPVSALMMLMRFLTGTSGNVNRWFHDRVTNSQVTIR</sequence>
<dbReference type="RefSeq" id="WP_245842247.1">
    <property type="nucleotide sequence ID" value="NZ_FZOQ01000001.1"/>
</dbReference>
<proteinExistence type="predicted"/>
<keyword evidence="5 6" id="KW-0472">Membrane</keyword>
<dbReference type="InterPro" id="IPR010432">
    <property type="entry name" value="RDD"/>
</dbReference>
<feature type="transmembrane region" description="Helical" evidence="6">
    <location>
        <begin position="22"/>
        <end position="41"/>
    </location>
</feature>
<dbReference type="InterPro" id="IPR051791">
    <property type="entry name" value="Pra-immunoreactive"/>
</dbReference>
<dbReference type="PANTHER" id="PTHR36115">
    <property type="entry name" value="PROLINE-RICH ANTIGEN HOMOLOG-RELATED"/>
    <property type="match status" value="1"/>
</dbReference>
<accession>A0A239BGQ2</accession>
<dbReference type="Pfam" id="PF06271">
    <property type="entry name" value="RDD"/>
    <property type="match status" value="1"/>
</dbReference>
<evidence type="ECO:0000259" key="7">
    <source>
        <dbReference type="Pfam" id="PF06271"/>
    </source>
</evidence>
<evidence type="ECO:0000256" key="3">
    <source>
        <dbReference type="ARBA" id="ARBA00022692"/>
    </source>
</evidence>
<gene>
    <name evidence="8" type="ORF">SAMN06296052_101386</name>
</gene>
<feature type="domain" description="RDD" evidence="7">
    <location>
        <begin position="18"/>
        <end position="139"/>
    </location>
</feature>
<keyword evidence="2" id="KW-1003">Cell membrane</keyword>
<keyword evidence="9" id="KW-1185">Reference proteome</keyword>
<evidence type="ECO:0000256" key="4">
    <source>
        <dbReference type="ARBA" id="ARBA00022989"/>
    </source>
</evidence>
<evidence type="ECO:0000313" key="8">
    <source>
        <dbReference type="EMBL" id="SNS06966.1"/>
    </source>
</evidence>
<dbReference type="EMBL" id="FZOQ01000001">
    <property type="protein sequence ID" value="SNS06966.1"/>
    <property type="molecule type" value="Genomic_DNA"/>
</dbReference>
<dbReference type="AlphaFoldDB" id="A0A239BGQ2"/>
<reference evidence="9" key="1">
    <citation type="submission" date="2017-06" db="EMBL/GenBank/DDBJ databases">
        <authorList>
            <person name="Varghese N."/>
            <person name="Submissions S."/>
        </authorList>
    </citation>
    <scope>NUCLEOTIDE SEQUENCE [LARGE SCALE GENOMIC DNA]</scope>
    <source>
        <strain evidence="9">NKM1</strain>
    </source>
</reference>
<comment type="subcellular location">
    <subcellularLocation>
        <location evidence="1">Cell membrane</location>
        <topology evidence="1">Multi-pass membrane protein</topology>
    </subcellularLocation>
</comment>
<evidence type="ECO:0000256" key="2">
    <source>
        <dbReference type="ARBA" id="ARBA00022475"/>
    </source>
</evidence>
<evidence type="ECO:0000256" key="6">
    <source>
        <dbReference type="SAM" id="Phobius"/>
    </source>
</evidence>
<keyword evidence="3 6" id="KW-0812">Transmembrane</keyword>
<evidence type="ECO:0000256" key="5">
    <source>
        <dbReference type="ARBA" id="ARBA00023136"/>
    </source>
</evidence>
<organism evidence="8 9">
    <name type="scientific">Pontibacter ummariensis</name>
    <dbReference type="NCBI Taxonomy" id="1610492"/>
    <lineage>
        <taxon>Bacteria</taxon>
        <taxon>Pseudomonadati</taxon>
        <taxon>Bacteroidota</taxon>
        <taxon>Cytophagia</taxon>
        <taxon>Cytophagales</taxon>
        <taxon>Hymenobacteraceae</taxon>
        <taxon>Pontibacter</taxon>
    </lineage>
</organism>
<name>A0A239BGQ2_9BACT</name>
<evidence type="ECO:0000313" key="9">
    <source>
        <dbReference type="Proteomes" id="UP000198432"/>
    </source>
</evidence>
<dbReference type="Proteomes" id="UP000198432">
    <property type="component" value="Unassembled WGS sequence"/>
</dbReference>
<evidence type="ECO:0000256" key="1">
    <source>
        <dbReference type="ARBA" id="ARBA00004651"/>
    </source>
</evidence>
<dbReference type="GO" id="GO:0005886">
    <property type="term" value="C:plasma membrane"/>
    <property type="evidence" value="ECO:0007669"/>
    <property type="project" value="UniProtKB-SubCell"/>
</dbReference>
<keyword evidence="4 6" id="KW-1133">Transmembrane helix</keyword>